<evidence type="ECO:0000313" key="1">
    <source>
        <dbReference type="EMBL" id="NIE47658.1"/>
    </source>
</evidence>
<reference evidence="1" key="1">
    <citation type="submission" date="2020-03" db="EMBL/GenBank/DDBJ databases">
        <title>A transcriptome and proteome of the tick Rhipicephalus microplus shaped by the genetic composition of its hosts and developmental stage.</title>
        <authorList>
            <person name="Garcia G.R."/>
            <person name="Ribeiro J.M.C."/>
            <person name="Maruyama S.R."/>
            <person name="Gardinasse L.G."/>
            <person name="Nelson K."/>
            <person name="Ferreira B.R."/>
            <person name="Andrade T.G."/>
            <person name="Santos I.K.F.M."/>
        </authorList>
    </citation>
    <scope>NUCLEOTIDE SEQUENCE</scope>
    <source>
        <strain evidence="1">NSGR</strain>
        <tissue evidence="1">Salivary glands</tissue>
    </source>
</reference>
<accession>A0A6G5AAN0</accession>
<dbReference type="EMBL" id="GIKN01005385">
    <property type="protein sequence ID" value="NIE47658.1"/>
    <property type="molecule type" value="Transcribed_RNA"/>
</dbReference>
<organism evidence="1">
    <name type="scientific">Rhipicephalus microplus</name>
    <name type="common">Cattle tick</name>
    <name type="synonym">Boophilus microplus</name>
    <dbReference type="NCBI Taxonomy" id="6941"/>
    <lineage>
        <taxon>Eukaryota</taxon>
        <taxon>Metazoa</taxon>
        <taxon>Ecdysozoa</taxon>
        <taxon>Arthropoda</taxon>
        <taxon>Chelicerata</taxon>
        <taxon>Arachnida</taxon>
        <taxon>Acari</taxon>
        <taxon>Parasitiformes</taxon>
        <taxon>Ixodida</taxon>
        <taxon>Ixodoidea</taxon>
        <taxon>Ixodidae</taxon>
        <taxon>Rhipicephalinae</taxon>
        <taxon>Rhipicephalus</taxon>
        <taxon>Boophilus</taxon>
    </lineage>
</organism>
<proteinExistence type="predicted"/>
<name>A0A6G5AAN0_RHIMP</name>
<dbReference type="AlphaFoldDB" id="A0A6G5AAN0"/>
<dbReference type="PANTHER" id="PTHR33395">
    <property type="entry name" value="TRANSCRIPTASE, PUTATIVE-RELATED-RELATED"/>
    <property type="match status" value="1"/>
</dbReference>
<sequence length="251" mass="28390">MSFGAQKGVLYEKGDYASISTKLYAYLPEFQELCSCSDVNGLWNELKTKLLSPAQTFLSSRVISAKQRNDKPWLREELRGLINRRGRLYRKYCHTSDLATYKQMKLLGKKIIKDLRKAERAYLSDLSIKVKTNPKLVWKYVKRKTKVSGGIPDINDGTKYLSDSTSKAECFNRYFQSVFSVSSVVQTTMCHTVTLSEMAEFEISEQDVASLLKNLSANSASGPDQISNFILKKCALSISPFLTAVFRNSLL</sequence>
<protein>
    <submittedName>
        <fullName evidence="1">Uncharacterized protein</fullName>
    </submittedName>
</protein>
<dbReference type="PANTHER" id="PTHR33395:SF22">
    <property type="entry name" value="REVERSE TRANSCRIPTASE DOMAIN-CONTAINING PROTEIN"/>
    <property type="match status" value="1"/>
</dbReference>
<dbReference type="OrthoDB" id="6494786at2759"/>
<dbReference type="VEuPathDB" id="VectorBase:LOC119164842"/>